<sequence>MGQGQPEGTTGKSSPLLLAMRTARRNVERRQRRGELRLLVAGAKRRRARVWPGNSPLRPPSCLVSFLGPWKDPASDQELPLLVVKPLTGALNMAAFVAKQMMGSKLNAVKGEGSADTLPPRRARDVYRSACTKEGTQLVVRWCVSSPHGKIARSPPLVVSYACATCCKVNASKEALAEFVISFTLIPATKALDHFSPRRTHPKFQAVSVSANPNVPKNTAQLQSWTPSGARPASLPARSLEVDMQESPQAPPTYDPDSGRTLPTYDPLASDLTIAPQPAHHSPSTTHVPASVSAPRRAIQPKLPMNDYKQQLSELKTLLPQPPTPFVPPSPPANPAMPDNSALAPIFSALDDLKLLFQTNFTALQEEVTSLSGRIKVIEDRNAEKVKRKKHRPPSSTPPPPTTAPLDEAIEEDSDCL</sequence>
<evidence type="ECO:0000313" key="2">
    <source>
        <dbReference type="EMBL" id="KAH9363055.1"/>
    </source>
</evidence>
<reference evidence="2 3" key="1">
    <citation type="journal article" date="2020" name="Cell">
        <title>Large-Scale Comparative Analyses of Tick Genomes Elucidate Their Genetic Diversity and Vector Capacities.</title>
        <authorList>
            <consortium name="Tick Genome and Microbiome Consortium (TIGMIC)"/>
            <person name="Jia N."/>
            <person name="Wang J."/>
            <person name="Shi W."/>
            <person name="Du L."/>
            <person name="Sun Y."/>
            <person name="Zhan W."/>
            <person name="Jiang J.F."/>
            <person name="Wang Q."/>
            <person name="Zhang B."/>
            <person name="Ji P."/>
            <person name="Bell-Sakyi L."/>
            <person name="Cui X.M."/>
            <person name="Yuan T.T."/>
            <person name="Jiang B.G."/>
            <person name="Yang W.F."/>
            <person name="Lam T.T."/>
            <person name="Chang Q.C."/>
            <person name="Ding S.J."/>
            <person name="Wang X.J."/>
            <person name="Zhu J.G."/>
            <person name="Ruan X.D."/>
            <person name="Zhao L."/>
            <person name="Wei J.T."/>
            <person name="Ye R.Z."/>
            <person name="Que T.C."/>
            <person name="Du C.H."/>
            <person name="Zhou Y.H."/>
            <person name="Cheng J.X."/>
            <person name="Dai P.F."/>
            <person name="Guo W.B."/>
            <person name="Han X.H."/>
            <person name="Huang E.J."/>
            <person name="Li L.F."/>
            <person name="Wei W."/>
            <person name="Gao Y.C."/>
            <person name="Liu J.Z."/>
            <person name="Shao H.Z."/>
            <person name="Wang X."/>
            <person name="Wang C.C."/>
            <person name="Yang T.C."/>
            <person name="Huo Q.B."/>
            <person name="Li W."/>
            <person name="Chen H.Y."/>
            <person name="Chen S.E."/>
            <person name="Zhou L.G."/>
            <person name="Ni X.B."/>
            <person name="Tian J.H."/>
            <person name="Sheng Y."/>
            <person name="Liu T."/>
            <person name="Pan Y.S."/>
            <person name="Xia L.Y."/>
            <person name="Li J."/>
            <person name="Zhao F."/>
            <person name="Cao W.C."/>
        </authorList>
    </citation>
    <scope>NUCLEOTIDE SEQUENCE [LARGE SCALE GENOMIC DNA]</scope>
    <source>
        <strain evidence="2">HaeL-2018</strain>
    </source>
</reference>
<dbReference type="Proteomes" id="UP000821853">
    <property type="component" value="Chromosome 1"/>
</dbReference>
<feature type="compositionally biased region" description="Acidic residues" evidence="1">
    <location>
        <begin position="408"/>
        <end position="417"/>
    </location>
</feature>
<dbReference type="AlphaFoldDB" id="A0A9J6FJP0"/>
<keyword evidence="3" id="KW-1185">Reference proteome</keyword>
<dbReference type="EMBL" id="JABSTR010000001">
    <property type="protein sequence ID" value="KAH9363055.1"/>
    <property type="molecule type" value="Genomic_DNA"/>
</dbReference>
<organism evidence="2 3">
    <name type="scientific">Haemaphysalis longicornis</name>
    <name type="common">Bush tick</name>
    <dbReference type="NCBI Taxonomy" id="44386"/>
    <lineage>
        <taxon>Eukaryota</taxon>
        <taxon>Metazoa</taxon>
        <taxon>Ecdysozoa</taxon>
        <taxon>Arthropoda</taxon>
        <taxon>Chelicerata</taxon>
        <taxon>Arachnida</taxon>
        <taxon>Acari</taxon>
        <taxon>Parasitiformes</taxon>
        <taxon>Ixodida</taxon>
        <taxon>Ixodoidea</taxon>
        <taxon>Ixodidae</taxon>
        <taxon>Haemaphysalinae</taxon>
        <taxon>Haemaphysalis</taxon>
    </lineage>
</organism>
<dbReference type="OrthoDB" id="6229630at2759"/>
<feature type="region of interest" description="Disordered" evidence="1">
    <location>
        <begin position="208"/>
        <end position="301"/>
    </location>
</feature>
<proteinExistence type="predicted"/>
<gene>
    <name evidence="2" type="ORF">HPB48_014163</name>
</gene>
<dbReference type="VEuPathDB" id="VectorBase:HLOH_058414"/>
<comment type="caution">
    <text evidence="2">The sequence shown here is derived from an EMBL/GenBank/DDBJ whole genome shotgun (WGS) entry which is preliminary data.</text>
</comment>
<feature type="region of interest" description="Disordered" evidence="1">
    <location>
        <begin position="380"/>
        <end position="417"/>
    </location>
</feature>
<feature type="compositionally biased region" description="Polar residues" evidence="1">
    <location>
        <begin position="208"/>
        <end position="227"/>
    </location>
</feature>
<name>A0A9J6FJP0_HAELO</name>
<accession>A0A9J6FJP0</accession>
<evidence type="ECO:0000256" key="1">
    <source>
        <dbReference type="SAM" id="MobiDB-lite"/>
    </source>
</evidence>
<evidence type="ECO:0000313" key="3">
    <source>
        <dbReference type="Proteomes" id="UP000821853"/>
    </source>
</evidence>
<protein>
    <submittedName>
        <fullName evidence="2">Uncharacterized protein</fullName>
    </submittedName>
</protein>